<protein>
    <recommendedName>
        <fullName evidence="4">Alpha/beta hydrolase</fullName>
    </recommendedName>
</protein>
<dbReference type="EMBL" id="JAMWYS010000059">
    <property type="protein sequence ID" value="MCO4294682.1"/>
    <property type="molecule type" value="Genomic_DNA"/>
</dbReference>
<evidence type="ECO:0000313" key="2">
    <source>
        <dbReference type="EMBL" id="MCO4294682.1"/>
    </source>
</evidence>
<evidence type="ECO:0000313" key="3">
    <source>
        <dbReference type="Proteomes" id="UP001155182"/>
    </source>
</evidence>
<dbReference type="PANTHER" id="PTHR33428">
    <property type="entry name" value="CHLOROPHYLLASE-2, CHLOROPLASTIC"/>
    <property type="match status" value="1"/>
</dbReference>
<dbReference type="PANTHER" id="PTHR33428:SF14">
    <property type="entry name" value="CARBOXYLESTERASE TYPE B DOMAIN-CONTAINING PROTEIN"/>
    <property type="match status" value="1"/>
</dbReference>
<evidence type="ECO:0000256" key="1">
    <source>
        <dbReference type="SAM" id="SignalP"/>
    </source>
</evidence>
<feature type="signal peptide" evidence="1">
    <location>
        <begin position="1"/>
        <end position="22"/>
    </location>
</feature>
<dbReference type="InterPro" id="IPR017395">
    <property type="entry name" value="Chlorophyllase-like"/>
</dbReference>
<comment type="caution">
    <text evidence="2">The sequence shown here is derived from an EMBL/GenBank/DDBJ whole genome shotgun (WGS) entry which is preliminary data.</text>
</comment>
<dbReference type="SUPFAM" id="SSF53474">
    <property type="entry name" value="alpha/beta-Hydrolases"/>
    <property type="match status" value="1"/>
</dbReference>
<dbReference type="AlphaFoldDB" id="A0A9X2JDP2"/>
<reference evidence="2" key="1">
    <citation type="submission" date="2022-06" db="EMBL/GenBank/DDBJ databases">
        <title>Solitalea sp. MAHUQ-68 isolated from rhizospheric soil.</title>
        <authorList>
            <person name="Huq M.A."/>
        </authorList>
    </citation>
    <scope>NUCLEOTIDE SEQUENCE</scope>
    <source>
        <strain evidence="2">MAHUQ-68</strain>
    </source>
</reference>
<dbReference type="Pfam" id="PF07224">
    <property type="entry name" value="Chlorophyllase"/>
    <property type="match status" value="1"/>
</dbReference>
<proteinExistence type="predicted"/>
<dbReference type="RefSeq" id="WP_252589714.1">
    <property type="nucleotide sequence ID" value="NZ_JAMWYS010000059.1"/>
</dbReference>
<name>A0A9X2JDP2_9SPHI</name>
<gene>
    <name evidence="2" type="ORF">NF867_17605</name>
</gene>
<dbReference type="Proteomes" id="UP001155182">
    <property type="component" value="Unassembled WGS sequence"/>
</dbReference>
<sequence>MKQKHTYLLILLLALFSFSSQAQNIHCEVSVHNFFLKDEGRNRLVPIVIYENENTTDTVTKSPVAIINHGYGVTNTAYSYIANHLVKKGFVVIGIQHDLPGDPPMATSGDLFKLRKPVWEEGVKNMLFTLESLKKFGNNWNFEKLLIIGHSNGGDMAMLMASEHPEMIWKVISLDNRRMPIPRVKQPQILSFRSIDMPADPGVLPTDKEQKDLGIQIISLKNTKHNDMWDGGTKEQKQEIISYIDFFCLQAKTH</sequence>
<keyword evidence="1" id="KW-0732">Signal</keyword>
<accession>A0A9X2JDP2</accession>
<dbReference type="Gene3D" id="3.40.50.1820">
    <property type="entry name" value="alpha/beta hydrolase"/>
    <property type="match status" value="1"/>
</dbReference>
<organism evidence="2 3">
    <name type="scientific">Solitalea agri</name>
    <dbReference type="NCBI Taxonomy" id="2953739"/>
    <lineage>
        <taxon>Bacteria</taxon>
        <taxon>Pseudomonadati</taxon>
        <taxon>Bacteroidota</taxon>
        <taxon>Sphingobacteriia</taxon>
        <taxon>Sphingobacteriales</taxon>
        <taxon>Sphingobacteriaceae</taxon>
        <taxon>Solitalea</taxon>
    </lineage>
</organism>
<keyword evidence="3" id="KW-1185">Reference proteome</keyword>
<evidence type="ECO:0008006" key="4">
    <source>
        <dbReference type="Google" id="ProtNLM"/>
    </source>
</evidence>
<dbReference type="InterPro" id="IPR029058">
    <property type="entry name" value="AB_hydrolase_fold"/>
</dbReference>
<feature type="chain" id="PRO_5040962566" description="Alpha/beta hydrolase" evidence="1">
    <location>
        <begin position="23"/>
        <end position="254"/>
    </location>
</feature>